<dbReference type="PROSITE" id="PS51123">
    <property type="entry name" value="OMPA_2"/>
    <property type="match status" value="1"/>
</dbReference>
<protein>
    <recommendedName>
        <fullName evidence="2">OmpA-like domain-containing protein</fullName>
    </recommendedName>
</protein>
<keyword evidence="4" id="KW-1185">Reference proteome</keyword>
<dbReference type="SUPFAM" id="SSF103088">
    <property type="entry name" value="OmpA-like"/>
    <property type="match status" value="1"/>
</dbReference>
<dbReference type="InterPro" id="IPR036737">
    <property type="entry name" value="OmpA-like_sf"/>
</dbReference>
<dbReference type="GO" id="GO:0016020">
    <property type="term" value="C:membrane"/>
    <property type="evidence" value="ECO:0007669"/>
    <property type="project" value="UniProtKB-UniRule"/>
</dbReference>
<keyword evidence="1" id="KW-0472">Membrane</keyword>
<dbReference type="Gene3D" id="3.30.1330.60">
    <property type="entry name" value="OmpA-like domain"/>
    <property type="match status" value="1"/>
</dbReference>
<accession>A0A0A6RWG0</accession>
<evidence type="ECO:0000259" key="2">
    <source>
        <dbReference type="PROSITE" id="PS51123"/>
    </source>
</evidence>
<gene>
    <name evidence="3" type="ORF">PN36_19410</name>
</gene>
<name>A0A0A6RWG0_9GAMM</name>
<dbReference type="EMBL" id="JSZA02000080">
    <property type="protein sequence ID" value="KHD08226.1"/>
    <property type="molecule type" value="Genomic_DNA"/>
</dbReference>
<comment type="caution">
    <text evidence="3">The sequence shown here is derived from an EMBL/GenBank/DDBJ whole genome shotgun (WGS) entry which is preliminary data.</text>
</comment>
<evidence type="ECO:0000313" key="4">
    <source>
        <dbReference type="Proteomes" id="UP000030428"/>
    </source>
</evidence>
<evidence type="ECO:0000313" key="3">
    <source>
        <dbReference type="EMBL" id="KHD08226.1"/>
    </source>
</evidence>
<dbReference type="AlphaFoldDB" id="A0A0A6RWG0"/>
<evidence type="ECO:0000256" key="1">
    <source>
        <dbReference type="PROSITE-ProRule" id="PRU00473"/>
    </source>
</evidence>
<dbReference type="Proteomes" id="UP000030428">
    <property type="component" value="Unassembled WGS sequence"/>
</dbReference>
<reference evidence="3 4" key="1">
    <citation type="journal article" date="2016" name="Front. Microbiol.">
        <title>Single-Cell (Meta-)Genomics of a Dimorphic Candidatus Thiomargarita nelsonii Reveals Genomic Plasticity.</title>
        <authorList>
            <person name="Flood B.E."/>
            <person name="Fliss P."/>
            <person name="Jones D.S."/>
            <person name="Dick G.J."/>
            <person name="Jain S."/>
            <person name="Kaster A.K."/>
            <person name="Winkel M."/>
            <person name="Mussmann M."/>
            <person name="Bailey J."/>
        </authorList>
    </citation>
    <scope>NUCLEOTIDE SEQUENCE [LARGE SCALE GENOMIC DNA]</scope>
    <source>
        <strain evidence="3">Hydrate Ridge</strain>
    </source>
</reference>
<dbReference type="InterPro" id="IPR006665">
    <property type="entry name" value="OmpA-like"/>
</dbReference>
<dbReference type="CDD" id="cd07185">
    <property type="entry name" value="OmpA_C-like"/>
    <property type="match status" value="1"/>
</dbReference>
<sequence>MISINRNAFIKTLIVIIISFNGTACRNAPKTDEPVVKAEVAEKTKVSEKASEKTALKPKVLAPPDRFQQLQKKLAQWNQSKPLVVTLDDKGKRYIETLATFLKQQPDLKVLIEGHSESSDQHHLGLSKRRATAVQFALMKHGISSKRITVKIFGDSQNRRVDVIIF</sequence>
<organism evidence="3 4">
    <name type="scientific">Candidatus Thiomargarita nelsonii</name>
    <dbReference type="NCBI Taxonomy" id="1003181"/>
    <lineage>
        <taxon>Bacteria</taxon>
        <taxon>Pseudomonadati</taxon>
        <taxon>Pseudomonadota</taxon>
        <taxon>Gammaproteobacteria</taxon>
        <taxon>Thiotrichales</taxon>
        <taxon>Thiotrichaceae</taxon>
        <taxon>Thiomargarita</taxon>
    </lineage>
</organism>
<dbReference type="Pfam" id="PF00691">
    <property type="entry name" value="OmpA"/>
    <property type="match status" value="1"/>
</dbReference>
<feature type="domain" description="OmpA-like" evidence="2">
    <location>
        <begin position="71"/>
        <end position="166"/>
    </location>
</feature>
<proteinExistence type="predicted"/>